<name>A0A6N7J048_9FIRM</name>
<comment type="caution">
    <text evidence="2">The sequence shown here is derived from an EMBL/GenBank/DDBJ whole genome shotgun (WGS) entry which is preliminary data.</text>
</comment>
<feature type="transmembrane region" description="Helical" evidence="1">
    <location>
        <begin position="289"/>
        <end position="310"/>
    </location>
</feature>
<feature type="transmembrane region" description="Helical" evidence="1">
    <location>
        <begin position="221"/>
        <end position="241"/>
    </location>
</feature>
<keyword evidence="3" id="KW-1185">Reference proteome</keyword>
<feature type="transmembrane region" description="Helical" evidence="1">
    <location>
        <begin position="38"/>
        <end position="55"/>
    </location>
</feature>
<keyword evidence="1" id="KW-0812">Transmembrane</keyword>
<feature type="transmembrane region" description="Helical" evidence="1">
    <location>
        <begin position="131"/>
        <end position="150"/>
    </location>
</feature>
<feature type="transmembrane region" description="Helical" evidence="1">
    <location>
        <begin position="67"/>
        <end position="91"/>
    </location>
</feature>
<reference evidence="2" key="1">
    <citation type="journal article" date="2020" name="Appl. Environ. Microbiol.">
        <title>Medium-Chain Fatty Acid Synthesis by 'Candidatus Weimeria bifida' gen. nov., sp. nov., and 'Candidatus Pseudoramibacter fermentans' sp. nov.</title>
        <authorList>
            <person name="Scarborough M.J."/>
            <person name="Myers K.S."/>
            <person name="Donohue T.J."/>
            <person name="Noguera D.R."/>
        </authorList>
    </citation>
    <scope>NUCLEOTIDE SEQUENCE</scope>
    <source>
        <strain evidence="2">LCO1.1</strain>
    </source>
</reference>
<feature type="transmembrane region" description="Helical" evidence="1">
    <location>
        <begin position="170"/>
        <end position="189"/>
    </location>
</feature>
<proteinExistence type="predicted"/>
<feature type="transmembrane region" description="Helical" evidence="1">
    <location>
        <begin position="12"/>
        <end position="32"/>
    </location>
</feature>
<dbReference type="Proteomes" id="UP000460257">
    <property type="component" value="Unassembled WGS sequence"/>
</dbReference>
<sequence length="315" mass="34106">MDTEVSGNKSTACTVIRVVTVLFLIALMTAVSEAMHDREIIFPEIAALAVGYICAPKRSWAVNSQRMMLLISGCALLGLLISIFLPGSLYIKLIAAFAAAQLIYMFSGTGLAPLISAVVLPVLIESKSFTYVISAAGMTLSIIIFHEIYVKADIIPSESFAPRAKPGKYAYFRFLARTALVAVFMLIALRSGWRFMAAPPLLVAFTELSEKKGGRFPFKPVSIVILLTSCALIGSVCRLALTMTLGLPLTSAAVCAAALMLLIVYNRKMFMPPAGAITMLAMLIPENAVLLYPLQVCIGMTVYMVSSYFISKYLK</sequence>
<dbReference type="EMBL" id="VOGC01000006">
    <property type="protein sequence ID" value="MQN01371.1"/>
    <property type="molecule type" value="Genomic_DNA"/>
</dbReference>
<keyword evidence="1" id="KW-0472">Membrane</keyword>
<feature type="transmembrane region" description="Helical" evidence="1">
    <location>
        <begin position="103"/>
        <end position="124"/>
    </location>
</feature>
<evidence type="ECO:0000256" key="1">
    <source>
        <dbReference type="SAM" id="Phobius"/>
    </source>
</evidence>
<protein>
    <recommendedName>
        <fullName evidence="4">HPP family protein</fullName>
    </recommendedName>
</protein>
<dbReference type="AlphaFoldDB" id="A0A6N7J048"/>
<evidence type="ECO:0000313" key="2">
    <source>
        <dbReference type="EMBL" id="MQN01371.1"/>
    </source>
</evidence>
<accession>A0A6N7J048</accession>
<evidence type="ECO:0008006" key="4">
    <source>
        <dbReference type="Google" id="ProtNLM"/>
    </source>
</evidence>
<organism evidence="2 3">
    <name type="scientific">Candidatus Weimeria bifida</name>
    <dbReference type="NCBI Taxonomy" id="2599074"/>
    <lineage>
        <taxon>Bacteria</taxon>
        <taxon>Bacillati</taxon>
        <taxon>Bacillota</taxon>
        <taxon>Clostridia</taxon>
        <taxon>Lachnospirales</taxon>
        <taxon>Lachnospiraceae</taxon>
        <taxon>Candidatus Weimeria</taxon>
    </lineage>
</organism>
<keyword evidence="1" id="KW-1133">Transmembrane helix</keyword>
<evidence type="ECO:0000313" key="3">
    <source>
        <dbReference type="Proteomes" id="UP000460257"/>
    </source>
</evidence>
<feature type="transmembrane region" description="Helical" evidence="1">
    <location>
        <begin position="247"/>
        <end position="265"/>
    </location>
</feature>
<gene>
    <name evidence="2" type="ORF">FRC54_05505</name>
</gene>